<proteinExistence type="predicted"/>
<dbReference type="GO" id="GO:0016971">
    <property type="term" value="F:flavin-dependent sulfhydryl oxidase activity"/>
    <property type="evidence" value="ECO:0007669"/>
    <property type="project" value="InterPro"/>
</dbReference>
<evidence type="ECO:0000259" key="7">
    <source>
        <dbReference type="PROSITE" id="PS51324"/>
    </source>
</evidence>
<protein>
    <recommendedName>
        <fullName evidence="6">Sulfhydryl oxidase</fullName>
        <ecNumber evidence="6">1.8.3.2</ecNumber>
    </recommendedName>
</protein>
<reference evidence="8 9" key="1">
    <citation type="journal article" date="2018" name="Mol. Biol. Evol.">
        <title>Analysis of the draft genome of the red seaweed Gracilariopsis chorda provides insights into genome size evolution in Rhodophyta.</title>
        <authorList>
            <person name="Lee J."/>
            <person name="Yang E.C."/>
            <person name="Graf L."/>
            <person name="Yang J.H."/>
            <person name="Qiu H."/>
            <person name="Zel Zion U."/>
            <person name="Chan C.X."/>
            <person name="Stephens T.G."/>
            <person name="Weber A.P.M."/>
            <person name="Boo G.H."/>
            <person name="Boo S.M."/>
            <person name="Kim K.M."/>
            <person name="Shin Y."/>
            <person name="Jung M."/>
            <person name="Lee S.J."/>
            <person name="Yim H.S."/>
            <person name="Lee J.H."/>
            <person name="Bhattacharya D."/>
            <person name="Yoon H.S."/>
        </authorList>
    </citation>
    <scope>NUCLEOTIDE SEQUENCE [LARGE SCALE GENOMIC DNA]</scope>
    <source>
        <strain evidence="8 9">SKKU-2015</strain>
        <tissue evidence="8">Whole body</tissue>
    </source>
</reference>
<dbReference type="GO" id="GO:0005739">
    <property type="term" value="C:mitochondrion"/>
    <property type="evidence" value="ECO:0007669"/>
    <property type="project" value="TreeGrafter"/>
</dbReference>
<evidence type="ECO:0000256" key="2">
    <source>
        <dbReference type="ARBA" id="ARBA00022630"/>
    </source>
</evidence>
<dbReference type="AlphaFoldDB" id="A0A2V3IM80"/>
<comment type="caution">
    <text evidence="8">The sequence shown here is derived from an EMBL/GenBank/DDBJ whole genome shotgun (WGS) entry which is preliminary data.</text>
</comment>
<dbReference type="GO" id="GO:0050660">
    <property type="term" value="F:flavin adenine dinucleotide binding"/>
    <property type="evidence" value="ECO:0007669"/>
    <property type="project" value="TreeGrafter"/>
</dbReference>
<evidence type="ECO:0000313" key="8">
    <source>
        <dbReference type="EMBL" id="PXF43184.1"/>
    </source>
</evidence>
<keyword evidence="4 6" id="KW-0560">Oxidoreductase</keyword>
<keyword evidence="9" id="KW-1185">Reference proteome</keyword>
<evidence type="ECO:0000256" key="5">
    <source>
        <dbReference type="ARBA" id="ARBA00023157"/>
    </source>
</evidence>
<dbReference type="EMBL" id="NBIV01000135">
    <property type="protein sequence ID" value="PXF43184.1"/>
    <property type="molecule type" value="Genomic_DNA"/>
</dbReference>
<comment type="cofactor">
    <cofactor evidence="1 6">
        <name>FAD</name>
        <dbReference type="ChEBI" id="CHEBI:57692"/>
    </cofactor>
</comment>
<evidence type="ECO:0000256" key="4">
    <source>
        <dbReference type="ARBA" id="ARBA00023002"/>
    </source>
</evidence>
<dbReference type="InterPro" id="IPR039799">
    <property type="entry name" value="ALR/ERV"/>
</dbReference>
<dbReference type="PROSITE" id="PS51324">
    <property type="entry name" value="ERV_ALR"/>
    <property type="match status" value="1"/>
</dbReference>
<sequence length="138" mass="15825">MGAEEEVGPETLGRSTWTFLHTLAAAYPLRPSKEEQHRVQRFMKDFAQIYPCAPCAESFQEIIKQDPPDGRSGPAFAQWMCRVHNEVNKEIGKDLFDCSKVGEKWGVCEQCTAHRDKLDDFKQTFKGFQSVQKMNVPR</sequence>
<gene>
    <name evidence="8" type="ORF">BWQ96_07128</name>
</gene>
<dbReference type="InterPro" id="IPR017905">
    <property type="entry name" value="ERV/ALR_sulphydryl_oxidase"/>
</dbReference>
<dbReference type="STRING" id="448386.A0A2V3IM80"/>
<dbReference type="Gene3D" id="1.20.120.310">
    <property type="entry name" value="ERV/ALR sulfhydryl oxidase domain"/>
    <property type="match status" value="1"/>
</dbReference>
<dbReference type="EC" id="1.8.3.2" evidence="6"/>
<dbReference type="SUPFAM" id="SSF69000">
    <property type="entry name" value="FAD-dependent thiol oxidase"/>
    <property type="match status" value="1"/>
</dbReference>
<evidence type="ECO:0000313" key="9">
    <source>
        <dbReference type="Proteomes" id="UP000247409"/>
    </source>
</evidence>
<dbReference type="PANTHER" id="PTHR12645">
    <property type="entry name" value="ALR/ERV"/>
    <property type="match status" value="1"/>
</dbReference>
<evidence type="ECO:0000256" key="3">
    <source>
        <dbReference type="ARBA" id="ARBA00022827"/>
    </source>
</evidence>
<evidence type="ECO:0000256" key="6">
    <source>
        <dbReference type="RuleBase" id="RU371123"/>
    </source>
</evidence>
<dbReference type="OrthoDB" id="17199at2759"/>
<dbReference type="InterPro" id="IPR036774">
    <property type="entry name" value="ERV/ALR_sulphydryl_oxid_sf"/>
</dbReference>
<organism evidence="8 9">
    <name type="scientific">Gracilariopsis chorda</name>
    <dbReference type="NCBI Taxonomy" id="448386"/>
    <lineage>
        <taxon>Eukaryota</taxon>
        <taxon>Rhodophyta</taxon>
        <taxon>Florideophyceae</taxon>
        <taxon>Rhodymeniophycidae</taxon>
        <taxon>Gracilariales</taxon>
        <taxon>Gracilariaceae</taxon>
        <taxon>Gracilariopsis</taxon>
    </lineage>
</organism>
<keyword evidence="2 6" id="KW-0285">Flavoprotein</keyword>
<accession>A0A2V3IM80</accession>
<keyword evidence="3 6" id="KW-0274">FAD</keyword>
<name>A0A2V3IM80_9FLOR</name>
<evidence type="ECO:0000256" key="1">
    <source>
        <dbReference type="ARBA" id="ARBA00001974"/>
    </source>
</evidence>
<keyword evidence="5" id="KW-1015">Disulfide bond</keyword>
<dbReference type="Pfam" id="PF04777">
    <property type="entry name" value="Evr1_Alr"/>
    <property type="match status" value="1"/>
</dbReference>
<dbReference type="PANTHER" id="PTHR12645:SF0">
    <property type="entry name" value="FAD-LINKED SULFHYDRYL OXIDASE ALR"/>
    <property type="match status" value="1"/>
</dbReference>
<feature type="domain" description="ERV/ALR sulfhydryl oxidase" evidence="7">
    <location>
        <begin position="5"/>
        <end position="105"/>
    </location>
</feature>
<comment type="catalytic activity">
    <reaction evidence="6">
        <text>2 R'C(R)SH + O2 = R'C(R)S-S(R)CR' + H2O2</text>
        <dbReference type="Rhea" id="RHEA:17357"/>
        <dbReference type="ChEBI" id="CHEBI:15379"/>
        <dbReference type="ChEBI" id="CHEBI:16240"/>
        <dbReference type="ChEBI" id="CHEBI:16520"/>
        <dbReference type="ChEBI" id="CHEBI:17412"/>
        <dbReference type="EC" id="1.8.3.2"/>
    </reaction>
</comment>
<dbReference type="Proteomes" id="UP000247409">
    <property type="component" value="Unassembled WGS sequence"/>
</dbReference>